<dbReference type="InterPro" id="IPR027417">
    <property type="entry name" value="P-loop_NTPase"/>
</dbReference>
<comment type="subcellular location">
    <subcellularLocation>
        <location evidence="1">Cytoplasm</location>
    </subcellularLocation>
</comment>
<feature type="compositionally biased region" description="Low complexity" evidence="9">
    <location>
        <begin position="585"/>
        <end position="594"/>
    </location>
</feature>
<accession>A0A139AF97</accession>
<evidence type="ECO:0000259" key="10">
    <source>
        <dbReference type="PROSITE" id="PS51192"/>
    </source>
</evidence>
<evidence type="ECO:0000313" key="12">
    <source>
        <dbReference type="EMBL" id="KXS15244.1"/>
    </source>
</evidence>
<dbReference type="InterPro" id="IPR012961">
    <property type="entry name" value="Ski2/MTR4_C"/>
</dbReference>
<dbReference type="Pfam" id="PF13234">
    <property type="entry name" value="MTR4_beta-barrel"/>
    <property type="match status" value="1"/>
</dbReference>
<evidence type="ECO:0000313" key="13">
    <source>
        <dbReference type="Proteomes" id="UP000070544"/>
    </source>
</evidence>
<evidence type="ECO:0000259" key="11">
    <source>
        <dbReference type="PROSITE" id="PS51194"/>
    </source>
</evidence>
<feature type="compositionally biased region" description="Basic and acidic residues" evidence="9">
    <location>
        <begin position="268"/>
        <end position="281"/>
    </location>
</feature>
<dbReference type="SMART" id="SM00487">
    <property type="entry name" value="DEXDc"/>
    <property type="match status" value="1"/>
</dbReference>
<dbReference type="InterPro" id="IPR050699">
    <property type="entry name" value="RNA-DNA_Helicase"/>
</dbReference>
<dbReference type="PIRSF" id="PIRSF005198">
    <property type="entry name" value="Antiviral_helicase_SKI2"/>
    <property type="match status" value="1"/>
</dbReference>
<evidence type="ECO:0000256" key="3">
    <source>
        <dbReference type="ARBA" id="ARBA00022490"/>
    </source>
</evidence>
<dbReference type="GO" id="GO:0055087">
    <property type="term" value="C:Ski complex"/>
    <property type="evidence" value="ECO:0007669"/>
    <property type="project" value="TreeGrafter"/>
</dbReference>
<dbReference type="Pfam" id="PF08148">
    <property type="entry name" value="DSHCT"/>
    <property type="match status" value="1"/>
</dbReference>
<dbReference type="SMART" id="SM00490">
    <property type="entry name" value="HELICc"/>
    <property type="match status" value="1"/>
</dbReference>
<dbReference type="PANTHER" id="PTHR12131:SF1">
    <property type="entry name" value="ATP-DEPENDENT RNA HELICASE SUPV3L1, MITOCHONDRIAL-RELATED"/>
    <property type="match status" value="1"/>
</dbReference>
<dbReference type="Proteomes" id="UP000070544">
    <property type="component" value="Unassembled WGS sequence"/>
</dbReference>
<keyword evidence="6 12" id="KW-0347">Helicase</keyword>
<protein>
    <submittedName>
        <fullName evidence="12">Antiviral helicase</fullName>
    </submittedName>
</protein>
<keyword evidence="7" id="KW-0067">ATP-binding</keyword>
<evidence type="ECO:0000256" key="4">
    <source>
        <dbReference type="ARBA" id="ARBA00022741"/>
    </source>
</evidence>
<dbReference type="PROSITE" id="PS51194">
    <property type="entry name" value="HELICASE_CTER"/>
    <property type="match status" value="1"/>
</dbReference>
<proteinExistence type="inferred from homology"/>
<dbReference type="SMART" id="SM01142">
    <property type="entry name" value="DSHCT"/>
    <property type="match status" value="1"/>
</dbReference>
<dbReference type="Pfam" id="PF00271">
    <property type="entry name" value="Helicase_C"/>
    <property type="match status" value="1"/>
</dbReference>
<dbReference type="InterPro" id="IPR048392">
    <property type="entry name" value="MTR4-like_stalk"/>
</dbReference>
<organism evidence="12 13">
    <name type="scientific">Gonapodya prolifera (strain JEL478)</name>
    <name type="common">Monoblepharis prolifera</name>
    <dbReference type="NCBI Taxonomy" id="1344416"/>
    <lineage>
        <taxon>Eukaryota</taxon>
        <taxon>Fungi</taxon>
        <taxon>Fungi incertae sedis</taxon>
        <taxon>Chytridiomycota</taxon>
        <taxon>Chytridiomycota incertae sedis</taxon>
        <taxon>Monoblepharidomycetes</taxon>
        <taxon>Monoblepharidales</taxon>
        <taxon>Gonapodyaceae</taxon>
        <taxon>Gonapodya</taxon>
    </lineage>
</organism>
<keyword evidence="3" id="KW-0963">Cytoplasm</keyword>
<dbReference type="InterPro" id="IPR025696">
    <property type="entry name" value="Beta-barrel_MTR4"/>
</dbReference>
<dbReference type="STRING" id="1344416.A0A139AF97"/>
<dbReference type="Pfam" id="PF17911">
    <property type="entry name" value="Ski2_N"/>
    <property type="match status" value="1"/>
</dbReference>
<evidence type="ECO:0000256" key="5">
    <source>
        <dbReference type="ARBA" id="ARBA00022801"/>
    </source>
</evidence>
<feature type="compositionally biased region" description="Gly residues" evidence="9">
    <location>
        <begin position="595"/>
        <end position="617"/>
    </location>
</feature>
<gene>
    <name evidence="12" type="ORF">M427DRAFT_326607</name>
</gene>
<dbReference type="Pfam" id="PF21408">
    <property type="entry name" value="MTR4-like_stalk"/>
    <property type="match status" value="1"/>
</dbReference>
<dbReference type="EMBL" id="KQ965763">
    <property type="protein sequence ID" value="KXS15244.1"/>
    <property type="molecule type" value="Genomic_DNA"/>
</dbReference>
<dbReference type="GO" id="GO:0003723">
    <property type="term" value="F:RNA binding"/>
    <property type="evidence" value="ECO:0007669"/>
    <property type="project" value="UniProtKB-KW"/>
</dbReference>
<dbReference type="OrthoDB" id="64767at2759"/>
<dbReference type="PROSITE" id="PS51192">
    <property type="entry name" value="HELICASE_ATP_BIND_1"/>
    <property type="match status" value="1"/>
</dbReference>
<dbReference type="PANTHER" id="PTHR12131">
    <property type="entry name" value="ATP-DEPENDENT RNA AND DNA HELICASE"/>
    <property type="match status" value="1"/>
</dbReference>
<evidence type="ECO:0000256" key="2">
    <source>
        <dbReference type="ARBA" id="ARBA00010140"/>
    </source>
</evidence>
<sequence>MDIDTFLAELESAEQDTPESIDTTNAIPFDFFSTGVTGHVRVVPKRDPSRAVGEDGGEEGPEALLRDVTDLPIGLGPLPPGLDDPLEGLVERYLTPPRTLPGWFLDKAQRIIEREPDYGACFDWDVSPQAVEVVLGRDKRTGEVDLTSFEEVYHPPASTSSRTSTSLHRPPGDPSKYVRGSSTNVPFAFGGMETVALTEDDDGDELDTGKDPWVEGDLLEVPPGFPRGMTFGSGGSSKSAPMTLASIISEAGLYMFADLEEPAVETETDQKMPSGEKDVPHENGNGEAQATGKDDMDAIIPDLPLSLKSSIAITSTPTAPSSTSFARHVDITQPIPDFSRVVPVLAHSFPFKLDPFQLHAVYRLERGESVFVAAHTSAGKTVVAEYAVAMCLAHVTRCVYTSPIKALSNQKFREFRKTFGEENVGILTGDVQIRPEAGCLVMTTEILRSMLYRGADLVRDVEWVVFDECHYLNDAERGVVWEEVIIMLPAHVNIILLSATVPNAREFADWVGRTKGRPLYVISTFHRPVPLEHHLFVSSAGQAGTGEVFKIVNSQKQFLTASHSAAREAASGAQKEKEKRERIAAEQAMAAAARGRGGPQRGAGPNARGGRGAGRGGAPSFSAPVRYGASRPGELTSERAKTVLPQLITHLRKKDLLPCVVFTFSKKKCDDFAEGLGRMDLSGGAQEKSEVHVFWERSVGRLKGTDRNLPQLLRIRDLLLRGIAVHHGGLLPIVKEVVEILFSRGLVKVLFATETFAMGVNMPARTVVFSGLRKPDGKNFRELLPGEYTQMSGRAGRRGLDQTGTVIIVCAGDEVPDSATLSKMILGTPTKLVSQFRLTYTMILNLLRVESLKVEEMIRRSFSENATQRSLPEQQREYEAALKATRSNAADVGVDCAICEPDLEQYFDLGKRLLESGLAVMDWVGRSPVGLKSLAAGRVVLVNNAFYRNTLAVVLRVVTQKGAPTTSSGKEVTVLALLDHSASDAYKTERPPMPVASLSLPKESAIAGSLLTIGLLDIAIVTAATISVDADAVMSVRPKDAQEEYDAIARQLWRKGREISDMQAGIPEYDFSKIRDLDFQEKYRDRASVLTKITNSTFQCTRCPDLVDHYGRLHQRRALKDQLVRLAHTISDQNLELLPDYQQRVEVLKKMGCLAGENEVGQGGTVVLKGRVACEVSGEIKDRHQLWHSTCKFVFSNQINTADELIMTELIFDNFFADFEPAEIVALLSVFVFQEKSDVVPNLNPKMEAAVKHVVEVATKVAEIQRSCGLDIAVDEFLRDKLKFGLVEAVYEWAKGTSFMGITELTDVAEGSIVRCIVRLDETCREVRGAARAIGDTSLYKKMEEAAQMIKRDIVFAGMCCLFQSVHLLTVAKHPREFQHHCTSRLL</sequence>
<dbReference type="InterPro" id="IPR040801">
    <property type="entry name" value="Ski2_N"/>
</dbReference>
<dbReference type="GO" id="GO:0005524">
    <property type="term" value="F:ATP binding"/>
    <property type="evidence" value="ECO:0007669"/>
    <property type="project" value="UniProtKB-KW"/>
</dbReference>
<evidence type="ECO:0000256" key="8">
    <source>
        <dbReference type="ARBA" id="ARBA00022884"/>
    </source>
</evidence>
<dbReference type="Gene3D" id="1.10.3380.30">
    <property type="match status" value="2"/>
</dbReference>
<evidence type="ECO:0000256" key="1">
    <source>
        <dbReference type="ARBA" id="ARBA00004496"/>
    </source>
</evidence>
<evidence type="ECO:0000256" key="6">
    <source>
        <dbReference type="ARBA" id="ARBA00022806"/>
    </source>
</evidence>
<dbReference type="FunFam" id="3.40.50.300:FF:000987">
    <property type="entry name" value="DEAD/DEAH box RNA helicase"/>
    <property type="match status" value="1"/>
</dbReference>
<feature type="compositionally biased region" description="Basic and acidic residues" evidence="9">
    <location>
        <begin position="574"/>
        <end position="584"/>
    </location>
</feature>
<feature type="region of interest" description="Disordered" evidence="9">
    <location>
        <begin position="154"/>
        <end position="180"/>
    </location>
</feature>
<keyword evidence="8" id="KW-0694">RNA-binding</keyword>
<comment type="similarity">
    <text evidence="2">Belongs to the helicase family. SKI2 subfamily.</text>
</comment>
<name>A0A139AF97_GONPJ</name>
<feature type="domain" description="Helicase C-terminal" evidence="11">
    <location>
        <begin position="643"/>
        <end position="847"/>
    </location>
</feature>
<evidence type="ECO:0000256" key="7">
    <source>
        <dbReference type="ARBA" id="ARBA00022840"/>
    </source>
</evidence>
<dbReference type="GO" id="GO:0016787">
    <property type="term" value="F:hydrolase activity"/>
    <property type="evidence" value="ECO:0007669"/>
    <property type="project" value="UniProtKB-KW"/>
</dbReference>
<dbReference type="SUPFAM" id="SSF52540">
    <property type="entry name" value="P-loop containing nucleoside triphosphate hydrolases"/>
    <property type="match status" value="1"/>
</dbReference>
<dbReference type="InterPro" id="IPR016438">
    <property type="entry name" value="SKI2-like"/>
</dbReference>
<dbReference type="InterPro" id="IPR011545">
    <property type="entry name" value="DEAD/DEAH_box_helicase_dom"/>
</dbReference>
<dbReference type="Gene3D" id="3.40.50.300">
    <property type="entry name" value="P-loop containing nucleotide triphosphate hydrolases"/>
    <property type="match status" value="2"/>
</dbReference>
<dbReference type="GO" id="GO:0003724">
    <property type="term" value="F:RNA helicase activity"/>
    <property type="evidence" value="ECO:0007669"/>
    <property type="project" value="InterPro"/>
</dbReference>
<reference evidence="12 13" key="1">
    <citation type="journal article" date="2015" name="Genome Biol. Evol.">
        <title>Phylogenomic analyses indicate that early fungi evolved digesting cell walls of algal ancestors of land plants.</title>
        <authorList>
            <person name="Chang Y."/>
            <person name="Wang S."/>
            <person name="Sekimoto S."/>
            <person name="Aerts A.L."/>
            <person name="Choi C."/>
            <person name="Clum A."/>
            <person name="LaButti K.M."/>
            <person name="Lindquist E.A."/>
            <person name="Yee Ngan C."/>
            <person name="Ohm R.A."/>
            <person name="Salamov A.A."/>
            <person name="Grigoriev I.V."/>
            <person name="Spatafora J.W."/>
            <person name="Berbee M.L."/>
        </authorList>
    </citation>
    <scope>NUCLEOTIDE SEQUENCE [LARGE SCALE GENOMIC DNA]</scope>
    <source>
        <strain evidence="12 13">JEL478</strain>
    </source>
</reference>
<dbReference type="InterPro" id="IPR014001">
    <property type="entry name" value="Helicase_ATP-bd"/>
</dbReference>
<dbReference type="FunFam" id="3.40.50.300:FF:000354">
    <property type="entry name" value="ATP-dependent RNA helicase SKI2"/>
    <property type="match status" value="1"/>
</dbReference>
<evidence type="ECO:0000256" key="9">
    <source>
        <dbReference type="SAM" id="MobiDB-lite"/>
    </source>
</evidence>
<keyword evidence="5" id="KW-0378">Hydrolase</keyword>
<dbReference type="GO" id="GO:0070478">
    <property type="term" value="P:nuclear-transcribed mRNA catabolic process, 3'-5' exonucleolytic nonsense-mediated decay"/>
    <property type="evidence" value="ECO:0007669"/>
    <property type="project" value="TreeGrafter"/>
</dbReference>
<feature type="domain" description="Helicase ATP-binding" evidence="10">
    <location>
        <begin position="361"/>
        <end position="519"/>
    </location>
</feature>
<feature type="region of interest" description="Disordered" evidence="9">
    <location>
        <begin position="567"/>
        <end position="634"/>
    </location>
</feature>
<keyword evidence="4" id="KW-0547">Nucleotide-binding</keyword>
<dbReference type="CDD" id="cd18795">
    <property type="entry name" value="SF2_C_Ski2"/>
    <property type="match status" value="1"/>
</dbReference>
<dbReference type="OMA" id="WERSQTH"/>
<feature type="region of interest" description="Disordered" evidence="9">
    <location>
        <begin position="264"/>
        <end position="292"/>
    </location>
</feature>
<dbReference type="Pfam" id="PF00270">
    <property type="entry name" value="DEAD"/>
    <property type="match status" value="1"/>
</dbReference>
<keyword evidence="13" id="KW-1185">Reference proteome</keyword>
<dbReference type="InterPro" id="IPR001650">
    <property type="entry name" value="Helicase_C-like"/>
</dbReference>